<organism evidence="4 5">
    <name type="scientific">Pleurodeles waltl</name>
    <name type="common">Iberian ribbed newt</name>
    <dbReference type="NCBI Taxonomy" id="8319"/>
    <lineage>
        <taxon>Eukaryota</taxon>
        <taxon>Metazoa</taxon>
        <taxon>Chordata</taxon>
        <taxon>Craniata</taxon>
        <taxon>Vertebrata</taxon>
        <taxon>Euteleostomi</taxon>
        <taxon>Amphibia</taxon>
        <taxon>Batrachia</taxon>
        <taxon>Caudata</taxon>
        <taxon>Salamandroidea</taxon>
        <taxon>Salamandridae</taxon>
        <taxon>Pleurodelinae</taxon>
        <taxon>Pleurodeles</taxon>
    </lineage>
</organism>
<dbReference type="AlphaFoldDB" id="A0AAV7LD85"/>
<sequence length="563" mass="60949">MSSDLEFISRRSPVVCTAGCVASSQPLATNIGLDILKKGGNAADAAVAVAAALNLTEPASTGIGGDCFCLFYEAKTKHIYGINGSGRSPSELNIDLLKQQGFDEATPLPLHHAHTVTVPGAAAAWCDTVSLFGSKKVTLEEILKPSIDLAENGFPVSEISSKLWKDGVSVLKAPNNKHGLELLINGHTPKHGQIFRNPFLAETFKELSSFGKKGFYEGRIAAAIVDVLHYNGSVMTLEDLKCHSTEQVEPISTTYKGVKIWELPPSGQGLTTLVALNIVENFDVTAMHHNSTDYIHVLVEALKLSISDTMWHVADPTQVRVPTQELLSKQYSKRRSALMSLQRADDKCVHGNPFSTGNDTVYFTVVDSEGNACSFINSVYKHFGTGLVPAGCGFALHNRGSGFSLSPSHPNCLSPGKRPFHTIIPALVTDANSDQLLCAFGVTGGFMQPQGHVQVLLNMLEFGMNPQRAVDASRIYVEYSKKDTSWKLFLEDGISQDVAEELRARGHNVEWPVVGHQRAIFGRGQIITIGDWWKSSSVPSSEINSKVRWAGSDPRGDGCALGY</sequence>
<evidence type="ECO:0000313" key="4">
    <source>
        <dbReference type="EMBL" id="KAJ1088309.1"/>
    </source>
</evidence>
<keyword evidence="5" id="KW-1185">Reference proteome</keyword>
<evidence type="ECO:0000256" key="1">
    <source>
        <dbReference type="ARBA" id="ARBA00009381"/>
    </source>
</evidence>
<reference evidence="4" key="1">
    <citation type="journal article" date="2022" name="bioRxiv">
        <title>Sequencing and chromosome-scale assembly of the giantPleurodeles waltlgenome.</title>
        <authorList>
            <person name="Brown T."/>
            <person name="Elewa A."/>
            <person name="Iarovenko S."/>
            <person name="Subramanian E."/>
            <person name="Araus A.J."/>
            <person name="Petzold A."/>
            <person name="Susuki M."/>
            <person name="Suzuki K.-i.T."/>
            <person name="Hayashi T."/>
            <person name="Toyoda A."/>
            <person name="Oliveira C."/>
            <person name="Osipova E."/>
            <person name="Leigh N.D."/>
            <person name="Simon A."/>
            <person name="Yun M.H."/>
        </authorList>
    </citation>
    <scope>NUCLEOTIDE SEQUENCE</scope>
    <source>
        <strain evidence="4">20211129_DDA</strain>
        <tissue evidence="4">Liver</tissue>
    </source>
</reference>
<dbReference type="PRINTS" id="PR01210">
    <property type="entry name" value="GGTRANSPTASE"/>
</dbReference>
<dbReference type="InterPro" id="IPR000101">
    <property type="entry name" value="GGT_peptidase"/>
</dbReference>
<dbReference type="EMBL" id="JANPWB010000015">
    <property type="protein sequence ID" value="KAJ1088309.1"/>
    <property type="molecule type" value="Genomic_DNA"/>
</dbReference>
<dbReference type="NCBIfam" id="TIGR00066">
    <property type="entry name" value="g_glut_trans"/>
    <property type="match status" value="1"/>
</dbReference>
<dbReference type="SUPFAM" id="SSF56235">
    <property type="entry name" value="N-terminal nucleophile aminohydrolases (Ntn hydrolases)"/>
    <property type="match status" value="1"/>
</dbReference>
<comment type="similarity">
    <text evidence="1">Belongs to the gamma-glutamyltransferase family.</text>
</comment>
<feature type="active site" description="Nucleophile" evidence="2">
    <location>
        <position position="360"/>
    </location>
</feature>
<dbReference type="GO" id="GO:0036374">
    <property type="term" value="F:glutathione hydrolase activity"/>
    <property type="evidence" value="ECO:0007669"/>
    <property type="project" value="InterPro"/>
</dbReference>
<dbReference type="Gene3D" id="3.60.20.40">
    <property type="match status" value="1"/>
</dbReference>
<proteinExistence type="inferred from homology"/>
<evidence type="ECO:0000256" key="3">
    <source>
        <dbReference type="PIRSR" id="PIRSR600101-2"/>
    </source>
</evidence>
<dbReference type="Proteomes" id="UP001066276">
    <property type="component" value="Chromosome 11"/>
</dbReference>
<protein>
    <recommendedName>
        <fullName evidence="6">Gamma-glutamyltransferase</fullName>
    </recommendedName>
</protein>
<dbReference type="InterPro" id="IPR043137">
    <property type="entry name" value="GGT_ssub_C"/>
</dbReference>
<comment type="caution">
    <text evidence="4">The sequence shown here is derived from an EMBL/GenBank/DDBJ whole genome shotgun (WGS) entry which is preliminary data.</text>
</comment>
<gene>
    <name evidence="4" type="ORF">NDU88_001467</name>
</gene>
<accession>A0AAV7LD85</accession>
<dbReference type="PANTHER" id="PTHR43881">
    <property type="entry name" value="GAMMA-GLUTAMYLTRANSPEPTIDASE (AFU_ORTHOLOGUE AFUA_4G13580)"/>
    <property type="match status" value="1"/>
</dbReference>
<dbReference type="InterPro" id="IPR029055">
    <property type="entry name" value="Ntn_hydrolases_N"/>
</dbReference>
<evidence type="ECO:0000313" key="5">
    <source>
        <dbReference type="Proteomes" id="UP001066276"/>
    </source>
</evidence>
<dbReference type="InterPro" id="IPR052896">
    <property type="entry name" value="GGT-like_enzyme"/>
</dbReference>
<dbReference type="Gene3D" id="1.10.246.130">
    <property type="match status" value="1"/>
</dbReference>
<evidence type="ECO:0008006" key="6">
    <source>
        <dbReference type="Google" id="ProtNLM"/>
    </source>
</evidence>
<dbReference type="Pfam" id="PF01019">
    <property type="entry name" value="G_glu_transpept"/>
    <property type="match status" value="1"/>
</dbReference>
<dbReference type="InterPro" id="IPR043138">
    <property type="entry name" value="GGT_lsub"/>
</dbReference>
<feature type="binding site" evidence="3">
    <location>
        <position position="445"/>
    </location>
    <ligand>
        <name>L-glutamate</name>
        <dbReference type="ChEBI" id="CHEBI:29985"/>
    </ligand>
</feature>
<name>A0AAV7LD85_PLEWA</name>
<dbReference type="PANTHER" id="PTHR43881:SF1">
    <property type="entry name" value="GAMMA-GLUTAMYLTRANSPEPTIDASE (AFU_ORTHOLOGUE AFUA_4G13580)"/>
    <property type="match status" value="1"/>
</dbReference>
<dbReference type="GO" id="GO:0006751">
    <property type="term" value="P:glutathione catabolic process"/>
    <property type="evidence" value="ECO:0007669"/>
    <property type="project" value="InterPro"/>
</dbReference>
<evidence type="ECO:0000256" key="2">
    <source>
        <dbReference type="PIRSR" id="PIRSR600101-1"/>
    </source>
</evidence>